<dbReference type="AlphaFoldDB" id="A0A2U2RPC0"/>
<organism evidence="3 4">
    <name type="scientific">Brachybacterium endophyticum</name>
    <dbReference type="NCBI Taxonomy" id="2182385"/>
    <lineage>
        <taxon>Bacteria</taxon>
        <taxon>Bacillati</taxon>
        <taxon>Actinomycetota</taxon>
        <taxon>Actinomycetes</taxon>
        <taxon>Micrococcales</taxon>
        <taxon>Dermabacteraceae</taxon>
        <taxon>Brachybacterium</taxon>
    </lineage>
</organism>
<dbReference type="InterPro" id="IPR039564">
    <property type="entry name" value="Peptidase_C39-like"/>
</dbReference>
<name>A0A2U2RPC0_9MICO</name>
<dbReference type="RefSeq" id="WP_109274596.1">
    <property type="nucleotide sequence ID" value="NZ_QFKX01000001.1"/>
</dbReference>
<accession>A0A2U2RPC0</accession>
<evidence type="ECO:0000256" key="1">
    <source>
        <dbReference type="SAM" id="SignalP"/>
    </source>
</evidence>
<dbReference type="PROSITE" id="PS51318">
    <property type="entry name" value="TAT"/>
    <property type="match status" value="1"/>
</dbReference>
<proteinExistence type="predicted"/>
<feature type="domain" description="Peptidase C39-like" evidence="2">
    <location>
        <begin position="43"/>
        <end position="177"/>
    </location>
</feature>
<dbReference type="InterPro" id="IPR038765">
    <property type="entry name" value="Papain-like_cys_pep_sf"/>
</dbReference>
<feature type="chain" id="PRO_5015582039" description="Peptidase C39-like domain-containing protein" evidence="1">
    <location>
        <begin position="33"/>
        <end position="207"/>
    </location>
</feature>
<comment type="caution">
    <text evidence="3">The sequence shown here is derived from an EMBL/GenBank/DDBJ whole genome shotgun (WGS) entry which is preliminary data.</text>
</comment>
<dbReference type="SUPFAM" id="SSF54001">
    <property type="entry name" value="Cysteine proteinases"/>
    <property type="match status" value="1"/>
</dbReference>
<dbReference type="Proteomes" id="UP000245590">
    <property type="component" value="Unassembled WGS sequence"/>
</dbReference>
<reference evidence="3 4" key="1">
    <citation type="submission" date="2018-05" db="EMBL/GenBank/DDBJ databases">
        <title>Brachybacterium sp. M1HQ-2T, whole genome shotgun sequence.</title>
        <authorList>
            <person name="Tuo L."/>
        </authorList>
    </citation>
    <scope>NUCLEOTIDE SEQUENCE [LARGE SCALE GENOMIC DNA]</scope>
    <source>
        <strain evidence="3 4">M1HQ-2</strain>
    </source>
</reference>
<dbReference type="EMBL" id="QFKX01000001">
    <property type="protein sequence ID" value="PWH07709.1"/>
    <property type="molecule type" value="Genomic_DNA"/>
</dbReference>
<dbReference type="Pfam" id="PF13529">
    <property type="entry name" value="Peptidase_C39_2"/>
    <property type="match status" value="1"/>
</dbReference>
<feature type="signal peptide" evidence="1">
    <location>
        <begin position="1"/>
        <end position="32"/>
    </location>
</feature>
<sequence length="207" mass="22103">MLDRRTFLRTTGLSALALGAGTTLLPAATATAAAGETLLPTTWQQQSTLYWCGPTAVAIALSARGEAPTPDSLAGELGTTDDGTTFGAISPVLNAHTPDKTYTDHFMESMTATKEDADLLWQRATNNADNGFATVVNWWVLPGEYPGWGGNDKDVQHFLTIDGYNADEGTLRIADPAGATLSDSLPQRQWLSAQQVATFCAGRGYFW</sequence>
<protein>
    <recommendedName>
        <fullName evidence="2">Peptidase C39-like domain-containing protein</fullName>
    </recommendedName>
</protein>
<evidence type="ECO:0000313" key="3">
    <source>
        <dbReference type="EMBL" id="PWH07709.1"/>
    </source>
</evidence>
<keyword evidence="4" id="KW-1185">Reference proteome</keyword>
<evidence type="ECO:0000313" key="4">
    <source>
        <dbReference type="Proteomes" id="UP000245590"/>
    </source>
</evidence>
<dbReference type="OrthoDB" id="5140323at2"/>
<gene>
    <name evidence="3" type="ORF">DEO23_03565</name>
</gene>
<dbReference type="InterPro" id="IPR006311">
    <property type="entry name" value="TAT_signal"/>
</dbReference>
<evidence type="ECO:0000259" key="2">
    <source>
        <dbReference type="Pfam" id="PF13529"/>
    </source>
</evidence>
<keyword evidence="1" id="KW-0732">Signal</keyword>
<dbReference type="Gene3D" id="3.90.70.10">
    <property type="entry name" value="Cysteine proteinases"/>
    <property type="match status" value="1"/>
</dbReference>